<keyword evidence="4 6" id="KW-0418">Kinase</keyword>
<evidence type="ECO:0000256" key="3">
    <source>
        <dbReference type="ARBA" id="ARBA00022679"/>
    </source>
</evidence>
<dbReference type="GO" id="GO:0004673">
    <property type="term" value="F:protein histidine kinase activity"/>
    <property type="evidence" value="ECO:0007669"/>
    <property type="project" value="UniProtKB-EC"/>
</dbReference>
<dbReference type="InterPro" id="IPR005467">
    <property type="entry name" value="His_kinase_dom"/>
</dbReference>
<evidence type="ECO:0000259" key="5">
    <source>
        <dbReference type="PROSITE" id="PS50109"/>
    </source>
</evidence>
<keyword evidence="3 6" id="KW-0808">Transferase</keyword>
<comment type="catalytic activity">
    <reaction evidence="1">
        <text>ATP + protein L-histidine = ADP + protein N-phospho-L-histidine.</text>
        <dbReference type="EC" id="2.7.13.3"/>
    </reaction>
</comment>
<dbReference type="Pfam" id="PF02518">
    <property type="entry name" value="HATPase_c"/>
    <property type="match status" value="1"/>
</dbReference>
<evidence type="ECO:0000256" key="4">
    <source>
        <dbReference type="ARBA" id="ARBA00022777"/>
    </source>
</evidence>
<dbReference type="SMART" id="SM00387">
    <property type="entry name" value="HATPase_c"/>
    <property type="match status" value="1"/>
</dbReference>
<dbReference type="PRINTS" id="PR00344">
    <property type="entry name" value="BCTRLSENSOR"/>
</dbReference>
<dbReference type="AlphaFoldDB" id="A0A645DFQ7"/>
<dbReference type="PROSITE" id="PS50109">
    <property type="entry name" value="HIS_KIN"/>
    <property type="match status" value="1"/>
</dbReference>
<sequence length="109" mass="11727">MECSLEQVDLPESTQLTVYRVVQESLTNIGKYARASHVIVTVHNYPTYVAVQIQDDGQGFETASMRPNSHGLAGMKHRVEAVGGRLTVASQPGKGTTISAVIPLTMANT</sequence>
<dbReference type="InterPro" id="IPR004358">
    <property type="entry name" value="Sig_transdc_His_kin-like_C"/>
</dbReference>
<dbReference type="GO" id="GO:0000160">
    <property type="term" value="P:phosphorelay signal transduction system"/>
    <property type="evidence" value="ECO:0007669"/>
    <property type="project" value="UniProtKB-KW"/>
</dbReference>
<dbReference type="PANTHER" id="PTHR24421">
    <property type="entry name" value="NITRATE/NITRITE SENSOR PROTEIN NARX-RELATED"/>
    <property type="match status" value="1"/>
</dbReference>
<dbReference type="CDD" id="cd16917">
    <property type="entry name" value="HATPase_UhpB-NarQ-NarX-like"/>
    <property type="match status" value="1"/>
</dbReference>
<gene>
    <name evidence="6" type="primary">liaS_6</name>
    <name evidence="6" type="ORF">SDC9_135210</name>
</gene>
<name>A0A645DFQ7_9ZZZZ</name>
<dbReference type="EC" id="2.7.13.3" evidence="2"/>
<dbReference type="InterPro" id="IPR050482">
    <property type="entry name" value="Sensor_HK_TwoCompSys"/>
</dbReference>
<evidence type="ECO:0000256" key="2">
    <source>
        <dbReference type="ARBA" id="ARBA00012438"/>
    </source>
</evidence>
<accession>A0A645DFQ7</accession>
<dbReference type="PANTHER" id="PTHR24421:SF10">
    <property type="entry name" value="NITRATE_NITRITE SENSOR PROTEIN NARQ"/>
    <property type="match status" value="1"/>
</dbReference>
<dbReference type="Gene3D" id="3.30.565.10">
    <property type="entry name" value="Histidine kinase-like ATPase, C-terminal domain"/>
    <property type="match status" value="1"/>
</dbReference>
<reference evidence="6" key="1">
    <citation type="submission" date="2019-08" db="EMBL/GenBank/DDBJ databases">
        <authorList>
            <person name="Kucharzyk K."/>
            <person name="Murdoch R.W."/>
            <person name="Higgins S."/>
            <person name="Loffler F."/>
        </authorList>
    </citation>
    <scope>NUCLEOTIDE SEQUENCE</scope>
</reference>
<protein>
    <recommendedName>
        <fullName evidence="2">histidine kinase</fullName>
        <ecNumber evidence="2">2.7.13.3</ecNumber>
    </recommendedName>
</protein>
<dbReference type="SUPFAM" id="SSF55874">
    <property type="entry name" value="ATPase domain of HSP90 chaperone/DNA topoisomerase II/histidine kinase"/>
    <property type="match status" value="1"/>
</dbReference>
<organism evidence="6">
    <name type="scientific">bioreactor metagenome</name>
    <dbReference type="NCBI Taxonomy" id="1076179"/>
    <lineage>
        <taxon>unclassified sequences</taxon>
        <taxon>metagenomes</taxon>
        <taxon>ecological metagenomes</taxon>
    </lineage>
</organism>
<evidence type="ECO:0000313" key="6">
    <source>
        <dbReference type="EMBL" id="MPM88109.1"/>
    </source>
</evidence>
<feature type="domain" description="Histidine kinase" evidence="5">
    <location>
        <begin position="18"/>
        <end position="106"/>
    </location>
</feature>
<evidence type="ECO:0000256" key="1">
    <source>
        <dbReference type="ARBA" id="ARBA00000085"/>
    </source>
</evidence>
<comment type="caution">
    <text evidence="6">The sequence shown here is derived from an EMBL/GenBank/DDBJ whole genome shotgun (WGS) entry which is preliminary data.</text>
</comment>
<dbReference type="InterPro" id="IPR036890">
    <property type="entry name" value="HATPase_C_sf"/>
</dbReference>
<dbReference type="InterPro" id="IPR003594">
    <property type="entry name" value="HATPase_dom"/>
</dbReference>
<dbReference type="EMBL" id="VSSQ01035790">
    <property type="protein sequence ID" value="MPM88109.1"/>
    <property type="molecule type" value="Genomic_DNA"/>
</dbReference>
<proteinExistence type="predicted"/>